<dbReference type="AlphaFoldDB" id="A0A5N5SVR2"/>
<feature type="compositionally biased region" description="Polar residues" evidence="8">
    <location>
        <begin position="174"/>
        <end position="187"/>
    </location>
</feature>
<evidence type="ECO:0000313" key="11">
    <source>
        <dbReference type="Proteomes" id="UP000326759"/>
    </source>
</evidence>
<dbReference type="PANTHER" id="PTHR16515">
    <property type="entry name" value="PR DOMAIN ZINC FINGER PROTEIN"/>
    <property type="match status" value="1"/>
</dbReference>
<keyword evidence="6" id="KW-0539">Nucleus</keyword>
<accession>A0A5N5SVR2</accession>
<dbReference type="SUPFAM" id="SSF57667">
    <property type="entry name" value="beta-beta-alpha zinc fingers"/>
    <property type="match status" value="2"/>
</dbReference>
<organism evidence="10 11">
    <name type="scientific">Armadillidium nasatum</name>
    <dbReference type="NCBI Taxonomy" id="96803"/>
    <lineage>
        <taxon>Eukaryota</taxon>
        <taxon>Metazoa</taxon>
        <taxon>Ecdysozoa</taxon>
        <taxon>Arthropoda</taxon>
        <taxon>Crustacea</taxon>
        <taxon>Multicrustacea</taxon>
        <taxon>Malacostraca</taxon>
        <taxon>Eumalacostraca</taxon>
        <taxon>Peracarida</taxon>
        <taxon>Isopoda</taxon>
        <taxon>Oniscidea</taxon>
        <taxon>Crinocheta</taxon>
        <taxon>Armadillidiidae</taxon>
        <taxon>Armadillidium</taxon>
    </lineage>
</organism>
<comment type="caution">
    <text evidence="10">The sequence shown here is derived from an EMBL/GenBank/DDBJ whole genome shotgun (WGS) entry which is preliminary data.</text>
</comment>
<keyword evidence="3" id="KW-0677">Repeat</keyword>
<feature type="region of interest" description="Disordered" evidence="8">
    <location>
        <begin position="160"/>
        <end position="202"/>
    </location>
</feature>
<evidence type="ECO:0000256" key="2">
    <source>
        <dbReference type="ARBA" id="ARBA00022723"/>
    </source>
</evidence>
<dbReference type="FunFam" id="3.30.160.60:FF:000176">
    <property type="entry name" value="zinc finger protein 70"/>
    <property type="match status" value="1"/>
</dbReference>
<evidence type="ECO:0000256" key="1">
    <source>
        <dbReference type="ARBA" id="ARBA00004123"/>
    </source>
</evidence>
<feature type="domain" description="C2H2-type" evidence="9">
    <location>
        <begin position="267"/>
        <end position="294"/>
    </location>
</feature>
<dbReference type="InterPro" id="IPR036236">
    <property type="entry name" value="Znf_C2H2_sf"/>
</dbReference>
<dbReference type="GO" id="GO:0010468">
    <property type="term" value="P:regulation of gene expression"/>
    <property type="evidence" value="ECO:0007669"/>
    <property type="project" value="TreeGrafter"/>
</dbReference>
<keyword evidence="2" id="KW-0479">Metal-binding</keyword>
<feature type="domain" description="C2H2-type" evidence="9">
    <location>
        <begin position="239"/>
        <end position="266"/>
    </location>
</feature>
<dbReference type="InterPro" id="IPR013087">
    <property type="entry name" value="Znf_C2H2_type"/>
</dbReference>
<evidence type="ECO:0000313" key="10">
    <source>
        <dbReference type="EMBL" id="KAB7498313.1"/>
    </source>
</evidence>
<keyword evidence="4 7" id="KW-0863">Zinc-finger</keyword>
<dbReference type="PROSITE" id="PS00028">
    <property type="entry name" value="ZINC_FINGER_C2H2_1"/>
    <property type="match status" value="3"/>
</dbReference>
<evidence type="ECO:0000259" key="9">
    <source>
        <dbReference type="PROSITE" id="PS50157"/>
    </source>
</evidence>
<dbReference type="Pfam" id="PF00096">
    <property type="entry name" value="zf-C2H2"/>
    <property type="match status" value="2"/>
</dbReference>
<proteinExistence type="predicted"/>
<name>A0A5N5SVR2_9CRUS</name>
<evidence type="ECO:0000256" key="7">
    <source>
        <dbReference type="PROSITE-ProRule" id="PRU00042"/>
    </source>
</evidence>
<dbReference type="GO" id="GO:0008270">
    <property type="term" value="F:zinc ion binding"/>
    <property type="evidence" value="ECO:0007669"/>
    <property type="project" value="UniProtKB-KW"/>
</dbReference>
<evidence type="ECO:0000256" key="6">
    <source>
        <dbReference type="ARBA" id="ARBA00023242"/>
    </source>
</evidence>
<feature type="domain" description="C2H2-type" evidence="9">
    <location>
        <begin position="311"/>
        <end position="334"/>
    </location>
</feature>
<keyword evidence="11" id="KW-1185">Reference proteome</keyword>
<dbReference type="Gene3D" id="3.30.160.60">
    <property type="entry name" value="Classic Zinc Finger"/>
    <property type="match status" value="2"/>
</dbReference>
<dbReference type="OrthoDB" id="6077919at2759"/>
<dbReference type="GO" id="GO:0005634">
    <property type="term" value="C:nucleus"/>
    <property type="evidence" value="ECO:0007669"/>
    <property type="project" value="UniProtKB-SubCell"/>
</dbReference>
<dbReference type="PANTHER" id="PTHR16515:SF58">
    <property type="entry name" value="ZINC FINGER PROTEIN 22"/>
    <property type="match status" value="1"/>
</dbReference>
<dbReference type="EMBL" id="SEYY01019383">
    <property type="protein sequence ID" value="KAB7498313.1"/>
    <property type="molecule type" value="Genomic_DNA"/>
</dbReference>
<dbReference type="SMART" id="SM00355">
    <property type="entry name" value="ZnF_C2H2"/>
    <property type="match status" value="3"/>
</dbReference>
<dbReference type="PROSITE" id="PS50157">
    <property type="entry name" value="ZINC_FINGER_C2H2_2"/>
    <property type="match status" value="3"/>
</dbReference>
<evidence type="ECO:0000256" key="8">
    <source>
        <dbReference type="SAM" id="MobiDB-lite"/>
    </source>
</evidence>
<dbReference type="InterPro" id="IPR050331">
    <property type="entry name" value="Zinc_finger"/>
</dbReference>
<dbReference type="Proteomes" id="UP000326759">
    <property type="component" value="Unassembled WGS sequence"/>
</dbReference>
<evidence type="ECO:0000256" key="5">
    <source>
        <dbReference type="ARBA" id="ARBA00022833"/>
    </source>
</evidence>
<gene>
    <name evidence="10" type="primary">fezf1</name>
    <name evidence="10" type="ORF">Anas_02953</name>
</gene>
<keyword evidence="5" id="KW-0862">Zinc</keyword>
<feature type="compositionally biased region" description="Acidic residues" evidence="8">
    <location>
        <begin position="160"/>
        <end position="170"/>
    </location>
</feature>
<reference evidence="10 11" key="1">
    <citation type="journal article" date="2019" name="PLoS Biol.">
        <title>Sex chromosomes control vertical transmission of feminizing Wolbachia symbionts in an isopod.</title>
        <authorList>
            <person name="Becking T."/>
            <person name="Chebbi M.A."/>
            <person name="Giraud I."/>
            <person name="Moumen B."/>
            <person name="Laverre T."/>
            <person name="Caubet Y."/>
            <person name="Peccoud J."/>
            <person name="Gilbert C."/>
            <person name="Cordaux R."/>
        </authorList>
    </citation>
    <scope>NUCLEOTIDE SEQUENCE [LARGE SCALE GENOMIC DNA]</scope>
    <source>
        <strain evidence="10">ANa2</strain>
        <tissue evidence="10">Whole body excluding digestive tract and cuticle</tissue>
    </source>
</reference>
<evidence type="ECO:0000256" key="3">
    <source>
        <dbReference type="ARBA" id="ARBA00022737"/>
    </source>
</evidence>
<protein>
    <submittedName>
        <fullName evidence="10">Fez family zinc finger protein 1</fullName>
    </submittedName>
</protein>
<evidence type="ECO:0000256" key="4">
    <source>
        <dbReference type="ARBA" id="ARBA00022771"/>
    </source>
</evidence>
<feature type="compositionally biased region" description="Basic and acidic residues" evidence="8">
    <location>
        <begin position="191"/>
        <end position="202"/>
    </location>
</feature>
<comment type="subcellular location">
    <subcellularLocation>
        <location evidence="1">Nucleus</location>
    </subcellularLocation>
</comment>
<sequence length="700" mass="78804">MEEDFTLQDGVLTLKPLDEGLDSDDLVKSVVYRDETPDSSKINSIEIKAFIDDNFNENEAISKQIIVQRIDDIIDGDQFKRLRTNLGEDEFSSEETNITIIQDNLEDNLSSDNDVTQIISEPDVHCLFNNNISKRLNENTIANENLLKNVNEILIKEEPLDDANDSDADPLEIPSSSGKQGNESKSLNFIRKKEAEKVDKDDPRSRLHFVKYMKKDGKEFLHQYTLTRHLPTHTDERNYKCKICGKAFRQMSTLAQHRSTHSEFRPYVCDICTKTFSRVSTLTSHKKIHTDSKPHTHIQNGNIPQLVNNRFKCSHCSESFSKRAQLRHHEEHTHDVVNILSSKNSLRPNLIPTKSPLLKKKKMGNIRIIQMHPDDDDDKMDENEMDSKGDEKIGILIEPIDTKAMHKALSNGHIPFALLKPAKGTPVVVKVQLCDGSKHVPVVATIHQKVDENGEIHIDIEPPSDEESNKKDERTVITSSNCREEQPFNVRPWRYFRSVKDGNILPQEINENNVLEEIGFSSLADSEDLGYGLSSQITPQLIEISPPQESSLDLVSTTVSLANEISSSKELDNTVQYLRPTENIGEYEVIVPEESSLFGGSHNVIQHLKPLIEDNETVTVDHSHLAALMNALQTAGYEMQTDEVSQTPQIILNAVEGVDDAIIVDNQHIQVVVSDEQEMSSADVASMTIDGTEASDAVLQ</sequence>
<dbReference type="FunFam" id="3.30.160.60:FF:000512">
    <property type="entry name" value="zinc finger protein 197 isoform X1"/>
    <property type="match status" value="1"/>
</dbReference>